<dbReference type="Proteomes" id="UP000260351">
    <property type="component" value="Unassembled WGS sequence"/>
</dbReference>
<feature type="signal peptide" evidence="1">
    <location>
        <begin position="1"/>
        <end position="21"/>
    </location>
</feature>
<reference evidence="2 3" key="1">
    <citation type="submission" date="2018-08" db="EMBL/GenBank/DDBJ databases">
        <title>Wenzhouxiangella salilacus sp. nov., a novel bacterium isolated from a saline lake in Xinjiang Province, China.</title>
        <authorList>
            <person name="Han S."/>
        </authorList>
    </citation>
    <scope>NUCLEOTIDE SEQUENCE [LARGE SCALE GENOMIC DNA]</scope>
    <source>
        <strain evidence="2 3">XDB06</strain>
    </source>
</reference>
<protein>
    <submittedName>
        <fullName evidence="2">Uncharacterized protein</fullName>
    </submittedName>
</protein>
<proteinExistence type="predicted"/>
<name>A0A3E1KCQ7_9GAMM</name>
<organism evidence="2 3">
    <name type="scientific">Wenzhouxiangella sediminis</name>
    <dbReference type="NCBI Taxonomy" id="1792836"/>
    <lineage>
        <taxon>Bacteria</taxon>
        <taxon>Pseudomonadati</taxon>
        <taxon>Pseudomonadota</taxon>
        <taxon>Gammaproteobacteria</taxon>
        <taxon>Chromatiales</taxon>
        <taxon>Wenzhouxiangellaceae</taxon>
        <taxon>Wenzhouxiangella</taxon>
    </lineage>
</organism>
<evidence type="ECO:0000313" key="2">
    <source>
        <dbReference type="EMBL" id="RFF32007.1"/>
    </source>
</evidence>
<evidence type="ECO:0000313" key="3">
    <source>
        <dbReference type="Proteomes" id="UP000260351"/>
    </source>
</evidence>
<evidence type="ECO:0000256" key="1">
    <source>
        <dbReference type="SAM" id="SignalP"/>
    </source>
</evidence>
<dbReference type="EMBL" id="QUZK01000014">
    <property type="protein sequence ID" value="RFF32007.1"/>
    <property type="molecule type" value="Genomic_DNA"/>
</dbReference>
<gene>
    <name evidence="2" type="ORF">DZC52_03165</name>
</gene>
<accession>A0A3E1KCQ7</accession>
<comment type="caution">
    <text evidence="2">The sequence shown here is derived from an EMBL/GenBank/DDBJ whole genome shotgun (WGS) entry which is preliminary data.</text>
</comment>
<sequence length="96" mass="10413">MVMKTIATLMLLALLATPAVAQDYEITRWTIASGGTMESQSADGQWQLSGTIGQWEATEARELSGGGWRLTGGFWADLLDALGDAIFSDRFEEETP</sequence>
<feature type="chain" id="PRO_5017553596" evidence="1">
    <location>
        <begin position="22"/>
        <end position="96"/>
    </location>
</feature>
<keyword evidence="3" id="KW-1185">Reference proteome</keyword>
<dbReference type="AlphaFoldDB" id="A0A3E1KCQ7"/>
<keyword evidence="1" id="KW-0732">Signal</keyword>